<dbReference type="AlphaFoldDB" id="A0A537JVI4"/>
<dbReference type="Proteomes" id="UP000318509">
    <property type="component" value="Unassembled WGS sequence"/>
</dbReference>
<feature type="compositionally biased region" description="Basic residues" evidence="1">
    <location>
        <begin position="308"/>
        <end position="317"/>
    </location>
</feature>
<reference evidence="2 3" key="1">
    <citation type="journal article" date="2019" name="Nat. Microbiol.">
        <title>Mediterranean grassland soil C-N compound turnover is dependent on rainfall and depth, and is mediated by genomically divergent microorganisms.</title>
        <authorList>
            <person name="Diamond S."/>
            <person name="Andeer P.F."/>
            <person name="Li Z."/>
            <person name="Crits-Christoph A."/>
            <person name="Burstein D."/>
            <person name="Anantharaman K."/>
            <person name="Lane K.R."/>
            <person name="Thomas B.C."/>
            <person name="Pan C."/>
            <person name="Northen T.R."/>
            <person name="Banfield J.F."/>
        </authorList>
    </citation>
    <scope>NUCLEOTIDE SEQUENCE [LARGE SCALE GENOMIC DNA]</scope>
    <source>
        <strain evidence="2">NP_3</strain>
    </source>
</reference>
<dbReference type="EMBL" id="VBAK01000155">
    <property type="protein sequence ID" value="TMI87530.1"/>
    <property type="molecule type" value="Genomic_DNA"/>
</dbReference>
<accession>A0A537JVI4</accession>
<evidence type="ECO:0000313" key="2">
    <source>
        <dbReference type="EMBL" id="TMI87530.1"/>
    </source>
</evidence>
<gene>
    <name evidence="2" type="ORF">E6H00_15350</name>
</gene>
<comment type="caution">
    <text evidence="2">The sequence shown here is derived from an EMBL/GenBank/DDBJ whole genome shotgun (WGS) entry which is preliminary data.</text>
</comment>
<feature type="region of interest" description="Disordered" evidence="1">
    <location>
        <begin position="303"/>
        <end position="333"/>
    </location>
</feature>
<sequence length="343" mass="38866">MPFEGVDPWRWQYFERVAIPASVVVPVDDATGWRLFPRYRYVYDKLFICESQGIPHGPHGVMPGRFPVFSKPVSNFHGMGIGGRIIRSAKEYEAAFTPGHMWMQLLTGKHVSTDVALEAGAPRWWRHTTGKALPRGMFDYWTIHARPLPRLRRYVHGWIRRHLRGFTGIVNFETIGGKIIECHLRMSEQWVDLNGPGWLESVVRLYARGRWRFADRPRTGYSVVLFGSHGTRYAIAPQAVDDVRRRPGVSSVQITYRTDKPLELHAMPPGGFRLAIVNCWELRAGLAARRHLKRCFRAVLQRGEPQRPAHRSGRPAPRRAPAGRAEGGPNGFSGALTAGIPLV</sequence>
<name>A0A537JVI4_9BACT</name>
<organism evidence="2 3">
    <name type="scientific">Candidatus Segetimicrobium genomatis</name>
    <dbReference type="NCBI Taxonomy" id="2569760"/>
    <lineage>
        <taxon>Bacteria</taxon>
        <taxon>Bacillati</taxon>
        <taxon>Candidatus Sysuimicrobiota</taxon>
        <taxon>Candidatus Sysuimicrobiia</taxon>
        <taxon>Candidatus Sysuimicrobiales</taxon>
        <taxon>Candidatus Segetimicrobiaceae</taxon>
        <taxon>Candidatus Segetimicrobium</taxon>
    </lineage>
</organism>
<proteinExistence type="predicted"/>
<evidence type="ECO:0000313" key="3">
    <source>
        <dbReference type="Proteomes" id="UP000318509"/>
    </source>
</evidence>
<evidence type="ECO:0000256" key="1">
    <source>
        <dbReference type="SAM" id="MobiDB-lite"/>
    </source>
</evidence>
<protein>
    <submittedName>
        <fullName evidence="2">Uncharacterized protein</fullName>
    </submittedName>
</protein>